<dbReference type="Ensembl" id="ENSDCDT00010013819.1">
    <property type="protein sequence ID" value="ENSDCDP00010013112.1"/>
    <property type="gene ID" value="ENSDCDG00010005976.1"/>
</dbReference>
<accession>A0AAY4AWD3</accession>
<reference evidence="3" key="3">
    <citation type="submission" date="2025-09" db="UniProtKB">
        <authorList>
            <consortium name="Ensembl"/>
        </authorList>
    </citation>
    <scope>IDENTIFICATION</scope>
</reference>
<protein>
    <recommendedName>
        <fullName evidence="2">Ig-like domain-containing protein</fullName>
    </recommendedName>
</protein>
<keyword evidence="1" id="KW-0393">Immunoglobulin domain</keyword>
<dbReference type="InterPro" id="IPR013151">
    <property type="entry name" value="Immunoglobulin_dom"/>
</dbReference>
<evidence type="ECO:0000259" key="2">
    <source>
        <dbReference type="PROSITE" id="PS50835"/>
    </source>
</evidence>
<dbReference type="AlphaFoldDB" id="A0AAY4AWD3"/>
<dbReference type="Pfam" id="PF00047">
    <property type="entry name" value="ig"/>
    <property type="match status" value="1"/>
</dbReference>
<dbReference type="PROSITE" id="PS50835">
    <property type="entry name" value="IG_LIKE"/>
    <property type="match status" value="3"/>
</dbReference>
<evidence type="ECO:0000313" key="4">
    <source>
        <dbReference type="Proteomes" id="UP000694580"/>
    </source>
</evidence>
<dbReference type="Pfam" id="PF13927">
    <property type="entry name" value="Ig_3"/>
    <property type="match status" value="1"/>
</dbReference>
<dbReference type="GeneTree" id="ENSGT01010000222294"/>
<feature type="domain" description="Ig-like" evidence="2">
    <location>
        <begin position="140"/>
        <end position="226"/>
    </location>
</feature>
<feature type="domain" description="Ig-like" evidence="2">
    <location>
        <begin position="231"/>
        <end position="312"/>
    </location>
</feature>
<dbReference type="Proteomes" id="UP000694580">
    <property type="component" value="Chromosome 5"/>
</dbReference>
<dbReference type="CDD" id="cd00096">
    <property type="entry name" value="Ig"/>
    <property type="match status" value="1"/>
</dbReference>
<dbReference type="SUPFAM" id="SSF48726">
    <property type="entry name" value="Immunoglobulin"/>
    <property type="match status" value="4"/>
</dbReference>
<dbReference type="SMART" id="SM00409">
    <property type="entry name" value="IG"/>
    <property type="match status" value="4"/>
</dbReference>
<dbReference type="PANTHER" id="PTHR46013:SF8">
    <property type="entry name" value="B-CELL RECEPTOR CD22-RELATED"/>
    <property type="match status" value="1"/>
</dbReference>
<dbReference type="Gene3D" id="2.60.40.10">
    <property type="entry name" value="Immunoglobulins"/>
    <property type="match status" value="4"/>
</dbReference>
<dbReference type="PANTHER" id="PTHR46013">
    <property type="entry name" value="VASCULAR CELL ADHESION MOLECULE 1"/>
    <property type="match status" value="1"/>
</dbReference>
<dbReference type="Pfam" id="PF13895">
    <property type="entry name" value="Ig_2"/>
    <property type="match status" value="1"/>
</dbReference>
<dbReference type="InterPro" id="IPR013106">
    <property type="entry name" value="Ig_V-set"/>
</dbReference>
<reference evidence="3" key="2">
    <citation type="submission" date="2025-08" db="UniProtKB">
        <authorList>
            <consortium name="Ensembl"/>
        </authorList>
    </citation>
    <scope>IDENTIFICATION</scope>
</reference>
<dbReference type="InterPro" id="IPR007110">
    <property type="entry name" value="Ig-like_dom"/>
</dbReference>
<dbReference type="InterPro" id="IPR036179">
    <property type="entry name" value="Ig-like_dom_sf"/>
</dbReference>
<dbReference type="SMART" id="SM00408">
    <property type="entry name" value="IGc2"/>
    <property type="match status" value="3"/>
</dbReference>
<sequence length="428" mass="48072">TTVTLPCRYDYPSGYSVRRVMWFRISSEDKRDFAYHADSSMVSPSYKGRTRYMGGHKRCSLHITNVRLSDAGQYHFRFETDNQQGRWTSPDTIHLSVTVFLSPDLCVARGCAATGRTFALYRNGVNLGSAERWSKIYNFGSQHVGTYNCRPVPPQNVLLWIHTSDAAPAVESFAWFKEGESGSMPDSFKPQLHFWKVDYTDHGEYFCVARNPLGVDRSRPVLLNVTCKYPPKNTRILIHPPGDIMEGYSVNLTCSSNANPPVEKYGWYKVNGGQPWTRGSSQNLSLPSVRSHHSGQYYCTVWNQIGQQMSLTAVLPVLCEWPTRLKELLVSLQNLLYAPKNTSAWARPSNVIEAGESLTLTCSSQANPAVENYTWYRINAADTLETRSGSSYTIAEVSPGASGQYYCEARNRIGTHSSPVLTVRVRGQ</sequence>
<keyword evidence="4" id="KW-1185">Reference proteome</keyword>
<name>A0AAY4AWD3_9TELE</name>
<reference evidence="3 4" key="1">
    <citation type="submission" date="2020-06" db="EMBL/GenBank/DDBJ databases">
        <authorList>
            <consortium name="Wellcome Sanger Institute Data Sharing"/>
        </authorList>
    </citation>
    <scope>NUCLEOTIDE SEQUENCE [LARGE SCALE GENOMIC DNA]</scope>
</reference>
<dbReference type="InterPro" id="IPR013783">
    <property type="entry name" value="Ig-like_fold"/>
</dbReference>
<proteinExistence type="predicted"/>
<evidence type="ECO:0000313" key="3">
    <source>
        <dbReference type="Ensembl" id="ENSDCDP00010013112.1"/>
    </source>
</evidence>
<evidence type="ECO:0000256" key="1">
    <source>
        <dbReference type="ARBA" id="ARBA00023319"/>
    </source>
</evidence>
<organism evidence="3 4">
    <name type="scientific">Denticeps clupeoides</name>
    <name type="common">denticle herring</name>
    <dbReference type="NCBI Taxonomy" id="299321"/>
    <lineage>
        <taxon>Eukaryota</taxon>
        <taxon>Metazoa</taxon>
        <taxon>Chordata</taxon>
        <taxon>Craniata</taxon>
        <taxon>Vertebrata</taxon>
        <taxon>Euteleostomi</taxon>
        <taxon>Actinopterygii</taxon>
        <taxon>Neopterygii</taxon>
        <taxon>Teleostei</taxon>
        <taxon>Clupei</taxon>
        <taxon>Clupeiformes</taxon>
        <taxon>Denticipitoidei</taxon>
        <taxon>Denticipitidae</taxon>
        <taxon>Denticeps</taxon>
    </lineage>
</organism>
<feature type="domain" description="Ig-like" evidence="2">
    <location>
        <begin position="339"/>
        <end position="422"/>
    </location>
</feature>
<dbReference type="InterPro" id="IPR003598">
    <property type="entry name" value="Ig_sub2"/>
</dbReference>
<dbReference type="InterPro" id="IPR003599">
    <property type="entry name" value="Ig_sub"/>
</dbReference>
<dbReference type="Pfam" id="PF07686">
    <property type="entry name" value="V-set"/>
    <property type="match status" value="1"/>
</dbReference>